<dbReference type="PANTHER" id="PTHR31649:SF1">
    <property type="entry name" value="FARNESOIC ACID O-METHYL TRANSFERASE DOMAIN-CONTAINING PROTEIN"/>
    <property type="match status" value="1"/>
</dbReference>
<gene>
    <name evidence="1" type="ORF">Fcan01_15280</name>
</gene>
<dbReference type="SMART" id="SM00696">
    <property type="entry name" value="DM9"/>
    <property type="match status" value="2"/>
</dbReference>
<dbReference type="EMBL" id="LNIX01000009">
    <property type="protein sequence ID" value="OXA50535.1"/>
    <property type="molecule type" value="Genomic_DNA"/>
</dbReference>
<evidence type="ECO:0000313" key="1">
    <source>
        <dbReference type="EMBL" id="OXA50535.1"/>
    </source>
</evidence>
<sequence length="174" mass="18381">MYASAGMPQPGMGWGGHGHVQPMGIQWIPMSGGAVPPYATQAGLDSGRELYVIRAYHQGGMIPGKLHVGHSSAYIAYGGEEVPTPNYEVLVAPVASLSWVDGQGSFIPPNAVPGGRDPGGETYYIGRVWLNGTITVGKIHPSHGSCYVPYGGKEHPSHTYEILVKNALGRAMNV</sequence>
<dbReference type="OMA" id="HEGAMCS"/>
<proteinExistence type="predicted"/>
<dbReference type="InterPro" id="IPR006616">
    <property type="entry name" value="DM9_repeat"/>
</dbReference>
<name>A0A226DYJ7_FOLCA</name>
<reference evidence="1 2" key="1">
    <citation type="submission" date="2015-12" db="EMBL/GenBank/DDBJ databases">
        <title>The genome of Folsomia candida.</title>
        <authorList>
            <person name="Faddeeva A."/>
            <person name="Derks M.F."/>
            <person name="Anvar Y."/>
            <person name="Smit S."/>
            <person name="Van Straalen N."/>
            <person name="Roelofs D."/>
        </authorList>
    </citation>
    <scope>NUCLEOTIDE SEQUENCE [LARGE SCALE GENOMIC DNA]</scope>
    <source>
        <strain evidence="1 2">VU population</strain>
        <tissue evidence="1">Whole body</tissue>
    </source>
</reference>
<dbReference type="PANTHER" id="PTHR31649">
    <property type="entry name" value="AGAP009604-PA"/>
    <property type="match status" value="1"/>
</dbReference>
<dbReference type="Proteomes" id="UP000198287">
    <property type="component" value="Unassembled WGS sequence"/>
</dbReference>
<accession>A0A226DYJ7</accession>
<comment type="caution">
    <text evidence="1">The sequence shown here is derived from an EMBL/GenBank/DDBJ whole genome shotgun (WGS) entry which is preliminary data.</text>
</comment>
<dbReference type="Pfam" id="PF11901">
    <property type="entry name" value="DM9"/>
    <property type="match status" value="1"/>
</dbReference>
<dbReference type="AlphaFoldDB" id="A0A226DYJ7"/>
<keyword evidence="2" id="KW-1185">Reference proteome</keyword>
<organism evidence="1 2">
    <name type="scientific">Folsomia candida</name>
    <name type="common">Springtail</name>
    <dbReference type="NCBI Taxonomy" id="158441"/>
    <lineage>
        <taxon>Eukaryota</taxon>
        <taxon>Metazoa</taxon>
        <taxon>Ecdysozoa</taxon>
        <taxon>Arthropoda</taxon>
        <taxon>Hexapoda</taxon>
        <taxon>Collembola</taxon>
        <taxon>Entomobryomorpha</taxon>
        <taxon>Isotomoidea</taxon>
        <taxon>Isotomidae</taxon>
        <taxon>Proisotominae</taxon>
        <taxon>Folsomia</taxon>
    </lineage>
</organism>
<evidence type="ECO:0000313" key="2">
    <source>
        <dbReference type="Proteomes" id="UP000198287"/>
    </source>
</evidence>
<protein>
    <submittedName>
        <fullName evidence="1">Natterin-2</fullName>
    </submittedName>
</protein>
<dbReference type="OrthoDB" id="1925699at2759"/>